<organism evidence="4 5">
    <name type="scientific">Sphaerisporangium corydalis</name>
    <dbReference type="NCBI Taxonomy" id="1441875"/>
    <lineage>
        <taxon>Bacteria</taxon>
        <taxon>Bacillati</taxon>
        <taxon>Actinomycetota</taxon>
        <taxon>Actinomycetes</taxon>
        <taxon>Streptosporangiales</taxon>
        <taxon>Streptosporangiaceae</taxon>
        <taxon>Sphaerisporangium</taxon>
    </lineage>
</organism>
<keyword evidence="5" id="KW-1185">Reference proteome</keyword>
<evidence type="ECO:0000256" key="2">
    <source>
        <dbReference type="SAM" id="SignalP"/>
    </source>
</evidence>
<dbReference type="InterPro" id="IPR013783">
    <property type="entry name" value="Ig-like_fold"/>
</dbReference>
<feature type="compositionally biased region" description="Basic and acidic residues" evidence="1">
    <location>
        <begin position="162"/>
        <end position="199"/>
    </location>
</feature>
<feature type="domain" description="DUF11" evidence="3">
    <location>
        <begin position="38"/>
        <end position="155"/>
    </location>
</feature>
<evidence type="ECO:0000259" key="3">
    <source>
        <dbReference type="Pfam" id="PF01345"/>
    </source>
</evidence>
<dbReference type="Gene3D" id="2.60.40.10">
    <property type="entry name" value="Immunoglobulins"/>
    <property type="match status" value="1"/>
</dbReference>
<evidence type="ECO:0000313" key="5">
    <source>
        <dbReference type="Proteomes" id="UP001595891"/>
    </source>
</evidence>
<feature type="compositionally biased region" description="Basic and acidic residues" evidence="1">
    <location>
        <begin position="145"/>
        <end position="154"/>
    </location>
</feature>
<reference evidence="5" key="1">
    <citation type="journal article" date="2019" name="Int. J. Syst. Evol. Microbiol.">
        <title>The Global Catalogue of Microorganisms (GCM) 10K type strain sequencing project: providing services to taxonomists for standard genome sequencing and annotation.</title>
        <authorList>
            <consortium name="The Broad Institute Genomics Platform"/>
            <consortium name="The Broad Institute Genome Sequencing Center for Infectious Disease"/>
            <person name="Wu L."/>
            <person name="Ma J."/>
        </authorList>
    </citation>
    <scope>NUCLEOTIDE SEQUENCE [LARGE SCALE GENOMIC DNA]</scope>
    <source>
        <strain evidence="5">CCUG 49560</strain>
    </source>
</reference>
<dbReference type="Pfam" id="PF01345">
    <property type="entry name" value="DUF11"/>
    <property type="match status" value="1"/>
</dbReference>
<feature type="signal peptide" evidence="2">
    <location>
        <begin position="1"/>
        <end position="25"/>
    </location>
</feature>
<feature type="chain" id="PRO_5045337904" evidence="2">
    <location>
        <begin position="26"/>
        <end position="228"/>
    </location>
</feature>
<dbReference type="Proteomes" id="UP001595891">
    <property type="component" value="Unassembled WGS sequence"/>
</dbReference>
<accession>A0ABV9EAR7</accession>
<dbReference type="RefSeq" id="WP_262841345.1">
    <property type="nucleotide sequence ID" value="NZ_JANZYP010000005.1"/>
</dbReference>
<evidence type="ECO:0000256" key="1">
    <source>
        <dbReference type="SAM" id="MobiDB-lite"/>
    </source>
</evidence>
<keyword evidence="2" id="KW-0732">Signal</keyword>
<sequence>MGLLSAGAAAGLALLVAAGALVAHASSGRPPGPWGGADLSVRVAASPRVAQPGRWLAYEVRVSNAGPADAVLPVLTIKVPDEVDIATVNVATCRPGRTRNEVVCPSATDIPPGDSGAVTVLGVVRMSARGPLRASASLSSEVADGNEKDNRAELTTRVAGGAERRSRTEGRTARTEGRITRTEGRITRAEGRSAADRLSRTRGAHRTGRGATVGSRGEHRTRGGQNRA</sequence>
<protein>
    <submittedName>
        <fullName evidence="4">DUF11 domain-containing protein</fullName>
    </submittedName>
</protein>
<evidence type="ECO:0000313" key="4">
    <source>
        <dbReference type="EMBL" id="MFC4586641.1"/>
    </source>
</evidence>
<comment type="caution">
    <text evidence="4">The sequence shown here is derived from an EMBL/GenBank/DDBJ whole genome shotgun (WGS) entry which is preliminary data.</text>
</comment>
<gene>
    <name evidence="4" type="ORF">ACFO8L_11185</name>
</gene>
<dbReference type="EMBL" id="JBHSFN010000005">
    <property type="protein sequence ID" value="MFC4586641.1"/>
    <property type="molecule type" value="Genomic_DNA"/>
</dbReference>
<proteinExistence type="predicted"/>
<name>A0ABV9EAR7_9ACTN</name>
<dbReference type="InterPro" id="IPR001434">
    <property type="entry name" value="OmcB-like_DUF11"/>
</dbReference>
<feature type="region of interest" description="Disordered" evidence="1">
    <location>
        <begin position="132"/>
        <end position="228"/>
    </location>
</feature>